<evidence type="ECO:0000259" key="5">
    <source>
        <dbReference type="PROSITE" id="PS50977"/>
    </source>
</evidence>
<evidence type="ECO:0000256" key="3">
    <source>
        <dbReference type="ARBA" id="ARBA00023163"/>
    </source>
</evidence>
<dbReference type="InterPro" id="IPR036271">
    <property type="entry name" value="Tet_transcr_reg_TetR-rel_C_sf"/>
</dbReference>
<keyword evidence="7" id="KW-1185">Reference proteome</keyword>
<reference evidence="6" key="1">
    <citation type="submission" date="2021-01" db="EMBL/GenBank/DDBJ databases">
        <title>Whole genome shotgun sequence of Dactylosporangium siamense NBRC 106093.</title>
        <authorList>
            <person name="Komaki H."/>
            <person name="Tamura T."/>
        </authorList>
    </citation>
    <scope>NUCLEOTIDE SEQUENCE</scope>
    <source>
        <strain evidence="6">NBRC 106093</strain>
    </source>
</reference>
<dbReference type="PANTHER" id="PTHR30055">
    <property type="entry name" value="HTH-TYPE TRANSCRIPTIONAL REGULATOR RUTR"/>
    <property type="match status" value="1"/>
</dbReference>
<dbReference type="InterPro" id="IPR011075">
    <property type="entry name" value="TetR_C"/>
</dbReference>
<feature type="domain" description="HTH tetR-type" evidence="5">
    <location>
        <begin position="7"/>
        <end position="67"/>
    </location>
</feature>
<dbReference type="InterPro" id="IPR050109">
    <property type="entry name" value="HTH-type_TetR-like_transc_reg"/>
</dbReference>
<dbReference type="GO" id="GO:0000976">
    <property type="term" value="F:transcription cis-regulatory region binding"/>
    <property type="evidence" value="ECO:0007669"/>
    <property type="project" value="TreeGrafter"/>
</dbReference>
<accession>A0A919PXB2</accession>
<dbReference type="GO" id="GO:0003700">
    <property type="term" value="F:DNA-binding transcription factor activity"/>
    <property type="evidence" value="ECO:0007669"/>
    <property type="project" value="TreeGrafter"/>
</dbReference>
<evidence type="ECO:0000256" key="4">
    <source>
        <dbReference type="PROSITE-ProRule" id="PRU00335"/>
    </source>
</evidence>
<keyword evidence="3" id="KW-0804">Transcription</keyword>
<dbReference type="Gene3D" id="1.10.10.60">
    <property type="entry name" value="Homeodomain-like"/>
    <property type="match status" value="1"/>
</dbReference>
<comment type="caution">
    <text evidence="6">The sequence shown here is derived from an EMBL/GenBank/DDBJ whole genome shotgun (WGS) entry which is preliminary data.</text>
</comment>
<evidence type="ECO:0000256" key="2">
    <source>
        <dbReference type="ARBA" id="ARBA00023125"/>
    </source>
</evidence>
<keyword evidence="1" id="KW-0805">Transcription regulation</keyword>
<dbReference type="Pfam" id="PF00440">
    <property type="entry name" value="TetR_N"/>
    <property type="match status" value="1"/>
</dbReference>
<keyword evidence="2 4" id="KW-0238">DNA-binding</keyword>
<dbReference type="Pfam" id="PF16859">
    <property type="entry name" value="TetR_C_11"/>
    <property type="match status" value="1"/>
</dbReference>
<dbReference type="RefSeq" id="WP_203853730.1">
    <property type="nucleotide sequence ID" value="NZ_BAAAVW010000037.1"/>
</dbReference>
<dbReference type="Proteomes" id="UP000660611">
    <property type="component" value="Unassembled WGS sequence"/>
</dbReference>
<dbReference type="SUPFAM" id="SSF48498">
    <property type="entry name" value="Tetracyclin repressor-like, C-terminal domain"/>
    <property type="match status" value="1"/>
</dbReference>
<organism evidence="6 7">
    <name type="scientific">Dactylosporangium siamense</name>
    <dbReference type="NCBI Taxonomy" id="685454"/>
    <lineage>
        <taxon>Bacteria</taxon>
        <taxon>Bacillati</taxon>
        <taxon>Actinomycetota</taxon>
        <taxon>Actinomycetes</taxon>
        <taxon>Micromonosporales</taxon>
        <taxon>Micromonosporaceae</taxon>
        <taxon>Dactylosporangium</taxon>
    </lineage>
</organism>
<dbReference type="Gene3D" id="1.10.357.10">
    <property type="entry name" value="Tetracycline Repressor, domain 2"/>
    <property type="match status" value="1"/>
</dbReference>
<gene>
    <name evidence="6" type="ORF">Dsi01nite_101670</name>
</gene>
<dbReference type="AlphaFoldDB" id="A0A919PXB2"/>
<protein>
    <submittedName>
        <fullName evidence="6">TetR family transcriptional regulator</fullName>
    </submittedName>
</protein>
<name>A0A919PXB2_9ACTN</name>
<dbReference type="PANTHER" id="PTHR30055:SF149">
    <property type="entry name" value="TETR-FAMILY TRANSCRIPTIONAL REGULATOR"/>
    <property type="match status" value="1"/>
</dbReference>
<dbReference type="InterPro" id="IPR009057">
    <property type="entry name" value="Homeodomain-like_sf"/>
</dbReference>
<dbReference type="PROSITE" id="PS50977">
    <property type="entry name" value="HTH_TETR_2"/>
    <property type="match status" value="1"/>
</dbReference>
<feature type="DNA-binding region" description="H-T-H motif" evidence="4">
    <location>
        <begin position="30"/>
        <end position="49"/>
    </location>
</feature>
<proteinExistence type="predicted"/>
<dbReference type="SUPFAM" id="SSF46689">
    <property type="entry name" value="Homeodomain-like"/>
    <property type="match status" value="1"/>
</dbReference>
<sequence length="190" mass="20997">MSPTPKPGRRDAICEAVFELLGEVGYDRMSMDAVAARARASKATIYRGWPTKPDLVMDAFEHRFGGSFEPQDTGSLRGDLMALLAAACSFANSPDGDVMTGLMTAATRNPELAETIRRCAYEAKQSAYDTIVRRAVERGELPHCATAELLHEILHAMVLNRTMWREAPLDESFATRMVDRVLLPVLRQPA</sequence>
<evidence type="ECO:0000313" key="6">
    <source>
        <dbReference type="EMBL" id="GIG52126.1"/>
    </source>
</evidence>
<dbReference type="InterPro" id="IPR001647">
    <property type="entry name" value="HTH_TetR"/>
</dbReference>
<evidence type="ECO:0000313" key="7">
    <source>
        <dbReference type="Proteomes" id="UP000660611"/>
    </source>
</evidence>
<dbReference type="EMBL" id="BONQ01000170">
    <property type="protein sequence ID" value="GIG52126.1"/>
    <property type="molecule type" value="Genomic_DNA"/>
</dbReference>
<evidence type="ECO:0000256" key="1">
    <source>
        <dbReference type="ARBA" id="ARBA00023015"/>
    </source>
</evidence>